<keyword evidence="1" id="KW-1133">Transmembrane helix</keyword>
<accession>A0A345BM15</accession>
<organism evidence="2 3">
    <name type="scientific">Erwinia phage Pavtok</name>
    <dbReference type="NCBI Taxonomy" id="2267655"/>
    <lineage>
        <taxon>Viruses</taxon>
        <taxon>Duplodnaviria</taxon>
        <taxon>Heunggongvirae</taxon>
        <taxon>Uroviricota</taxon>
        <taxon>Caudoviricetes</taxon>
        <taxon>Pavtokvirus</taxon>
        <taxon>Pavtokvirus pavtok</taxon>
    </lineage>
</organism>
<name>A0A345BM15_9CAUD</name>
<dbReference type="EMBL" id="MH426726">
    <property type="protein sequence ID" value="AXF51486.1"/>
    <property type="molecule type" value="Genomic_DNA"/>
</dbReference>
<proteinExistence type="predicted"/>
<protein>
    <submittedName>
        <fullName evidence="2">Uncharacterized protein</fullName>
    </submittedName>
</protein>
<sequence>MKAIKNFFDMNRPDVRRDMWLAVFGGLCAFWLVVGVAIFAAIYPL</sequence>
<reference evidence="3" key="1">
    <citation type="submission" date="2018-06" db="EMBL/GenBank/DDBJ databases">
        <authorList>
            <person name="Sharma R."/>
            <person name="Hughes J."/>
            <person name="Breakwell D.P."/>
            <person name="Hope S."/>
            <person name="Grose J.H."/>
        </authorList>
    </citation>
    <scope>NUCLEOTIDE SEQUENCE [LARGE SCALE GENOMIC DNA]</scope>
</reference>
<evidence type="ECO:0000256" key="1">
    <source>
        <dbReference type="SAM" id="Phobius"/>
    </source>
</evidence>
<feature type="transmembrane region" description="Helical" evidence="1">
    <location>
        <begin position="20"/>
        <end position="43"/>
    </location>
</feature>
<dbReference type="Proteomes" id="UP000260529">
    <property type="component" value="Segment"/>
</dbReference>
<dbReference type="InterPro" id="IPR047744">
    <property type="entry name" value="YmiA_put-like"/>
</dbReference>
<keyword evidence="3" id="KW-1185">Reference proteome</keyword>
<evidence type="ECO:0000313" key="3">
    <source>
        <dbReference type="Proteomes" id="UP000260529"/>
    </source>
</evidence>
<keyword evidence="1" id="KW-0812">Transmembrane</keyword>
<keyword evidence="1" id="KW-0472">Membrane</keyword>
<dbReference type="Pfam" id="PF22868">
    <property type="entry name" value="YmiA-like"/>
    <property type="match status" value="1"/>
</dbReference>
<gene>
    <name evidence="2" type="ORF">PAVTOK_58</name>
</gene>
<evidence type="ECO:0000313" key="2">
    <source>
        <dbReference type="EMBL" id="AXF51486.1"/>
    </source>
</evidence>